<gene>
    <name evidence="2" type="primary">Hypp2843</name>
    <name evidence="2" type="ORF">BLAG_LOCUS18561</name>
</gene>
<accession>A0A8J9ZZN3</accession>
<reference evidence="2" key="1">
    <citation type="submission" date="2022-01" db="EMBL/GenBank/DDBJ databases">
        <authorList>
            <person name="Braso-Vives M."/>
        </authorList>
    </citation>
    <scope>NUCLEOTIDE SEQUENCE</scope>
</reference>
<dbReference type="EMBL" id="OV696689">
    <property type="protein sequence ID" value="CAH1264070.1"/>
    <property type="molecule type" value="Genomic_DNA"/>
</dbReference>
<dbReference type="InterPro" id="IPR050951">
    <property type="entry name" value="Retrovirus_Pol_polyprotein"/>
</dbReference>
<evidence type="ECO:0000313" key="2">
    <source>
        <dbReference type="EMBL" id="CAH1264070.1"/>
    </source>
</evidence>
<dbReference type="PANTHER" id="PTHR37984:SF5">
    <property type="entry name" value="PROTEIN NYNRIN-LIKE"/>
    <property type="match status" value="1"/>
</dbReference>
<organism evidence="2 3">
    <name type="scientific">Branchiostoma lanceolatum</name>
    <name type="common">Common lancelet</name>
    <name type="synonym">Amphioxus lanceolatum</name>
    <dbReference type="NCBI Taxonomy" id="7740"/>
    <lineage>
        <taxon>Eukaryota</taxon>
        <taxon>Metazoa</taxon>
        <taxon>Chordata</taxon>
        <taxon>Cephalochordata</taxon>
        <taxon>Leptocardii</taxon>
        <taxon>Amphioxiformes</taxon>
        <taxon>Branchiostomatidae</taxon>
        <taxon>Branchiostoma</taxon>
    </lineage>
</organism>
<protein>
    <submittedName>
        <fullName evidence="2">Hypp2843 protein</fullName>
    </submittedName>
</protein>
<dbReference type="AlphaFoldDB" id="A0A8J9ZZN3"/>
<dbReference type="OrthoDB" id="10069439at2759"/>
<dbReference type="PANTHER" id="PTHR37984">
    <property type="entry name" value="PROTEIN CBG26694"/>
    <property type="match status" value="1"/>
</dbReference>
<dbReference type="Gene3D" id="3.10.10.10">
    <property type="entry name" value="HIV Type 1 Reverse Transcriptase, subunit A, domain 1"/>
    <property type="match status" value="1"/>
</dbReference>
<feature type="region of interest" description="Disordered" evidence="1">
    <location>
        <begin position="128"/>
        <end position="156"/>
    </location>
</feature>
<dbReference type="Proteomes" id="UP000838412">
    <property type="component" value="Chromosome 4"/>
</dbReference>
<feature type="compositionally biased region" description="Polar residues" evidence="1">
    <location>
        <begin position="344"/>
        <end position="353"/>
    </location>
</feature>
<keyword evidence="3" id="KW-1185">Reference proteome</keyword>
<dbReference type="InterPro" id="IPR043502">
    <property type="entry name" value="DNA/RNA_pol_sf"/>
</dbReference>
<feature type="region of interest" description="Disordered" evidence="1">
    <location>
        <begin position="341"/>
        <end position="364"/>
    </location>
</feature>
<proteinExistence type="predicted"/>
<evidence type="ECO:0000313" key="3">
    <source>
        <dbReference type="Proteomes" id="UP000838412"/>
    </source>
</evidence>
<dbReference type="SUPFAM" id="SSF56672">
    <property type="entry name" value="DNA/RNA polymerases"/>
    <property type="match status" value="1"/>
</dbReference>
<evidence type="ECO:0000256" key="1">
    <source>
        <dbReference type="SAM" id="MobiDB-lite"/>
    </source>
</evidence>
<sequence length="410" mass="45965">MHYRGDIQALRRKRNETPQDFELRVRQTVALAYPRADQLIREDLGVQIFIDKLAVDKPDLAKEVYKTRPRTLHDARAQLQFFEDMEVHGHSLLRVRQASTISTNGAERQMEAMQPEIVTLRGQIDHLEIQRRTEPPASTSANPTPRRPSANSMPRGLDAQFDTAWLPGRRVGSHQTQVEQIGAACGDWHWHIARQTAQPVPGTLEKRGKATRPSLENLALLGELSAHSPSKRNRTRVFLVNEGSEPVIIQKGTVIGTFHLIENDLPSCGTLTVAVTTSFELEEQPPCADSTFDTPLARSPEEVRAKLEPLFDFSHISDQSHKEQLLDLLVKYDDVFSRNPEDMGNTTKATHQIETGDAPPVRLPPCRVSPQAKETIGQELDKLTRLGFLEESMSPWGAPVVLVDKKDGTK</sequence>
<name>A0A8J9ZZN3_BRALA</name>